<sequence length="493" mass="52836">MKTDAASYSPSACKALREAQGGYPALESLPEDATSKTQLDGQINAADRAFLRHGMSSDNKHHVEVGQDHPLLQSFKRDHPGESGEELRKEFVALLKQDMYDTATAIDRLSGGATLIIQTSDTPTKFINVPQNVFAHVYFTPLWMSRLSTMVHEPISKIVAVFINDVQVPVIKQRRAFLGPDDAKKNINGYTNIPRSLIPANMLVNGQPTSPWRGGPRGIQSAIAPIAPTASLAIQPLQLSSRVKSGEVVDISDSDDEPDSPSPHTSSLSPSQTMPRPGMQVSLHSCSVIDNDGGATEPVSHTRATPVALATVTGGVKSDLKKFAAPFPRMPKAAPAAPSLAPAPAPIGREPIHASPVREASSAFTGGGVDFVSSASTISSIASVSSVSLDTASLFSPRNSPSKSIGSLPPPATFFYTRFSPIVPPGPSSERWLSENNWPPRFANVLRQVAEETSLGSWMEVLVERHNVDLEAAEAMVQCLIKDYESQSFLPSY</sequence>
<dbReference type="Proteomes" id="UP000076532">
    <property type="component" value="Unassembled WGS sequence"/>
</dbReference>
<dbReference type="OrthoDB" id="2690792at2759"/>
<reference evidence="2 3" key="1">
    <citation type="journal article" date="2016" name="Mol. Biol. Evol.">
        <title>Comparative Genomics of Early-Diverging Mushroom-Forming Fungi Provides Insights into the Origins of Lignocellulose Decay Capabilities.</title>
        <authorList>
            <person name="Nagy L.G."/>
            <person name="Riley R."/>
            <person name="Tritt A."/>
            <person name="Adam C."/>
            <person name="Daum C."/>
            <person name="Floudas D."/>
            <person name="Sun H."/>
            <person name="Yadav J.S."/>
            <person name="Pangilinan J."/>
            <person name="Larsson K.H."/>
            <person name="Matsuura K."/>
            <person name="Barry K."/>
            <person name="Labutti K."/>
            <person name="Kuo R."/>
            <person name="Ohm R.A."/>
            <person name="Bhattacharya S.S."/>
            <person name="Shirouzu T."/>
            <person name="Yoshinaga Y."/>
            <person name="Martin F.M."/>
            <person name="Grigoriev I.V."/>
            <person name="Hibbett D.S."/>
        </authorList>
    </citation>
    <scope>NUCLEOTIDE SEQUENCE [LARGE SCALE GENOMIC DNA]</scope>
    <source>
        <strain evidence="2 3">CBS 109695</strain>
    </source>
</reference>
<dbReference type="STRING" id="436010.A0A166GW37"/>
<accession>A0A166GW37</accession>
<dbReference type="AlphaFoldDB" id="A0A166GW37"/>
<keyword evidence="3" id="KW-1185">Reference proteome</keyword>
<evidence type="ECO:0000313" key="3">
    <source>
        <dbReference type="Proteomes" id="UP000076532"/>
    </source>
</evidence>
<evidence type="ECO:0000256" key="1">
    <source>
        <dbReference type="SAM" id="MobiDB-lite"/>
    </source>
</evidence>
<dbReference type="EMBL" id="KV417574">
    <property type="protein sequence ID" value="KZP18225.1"/>
    <property type="molecule type" value="Genomic_DNA"/>
</dbReference>
<feature type="compositionally biased region" description="Acidic residues" evidence="1">
    <location>
        <begin position="250"/>
        <end position="259"/>
    </location>
</feature>
<proteinExistence type="predicted"/>
<protein>
    <submittedName>
        <fullName evidence="2">Uncharacterized protein</fullName>
    </submittedName>
</protein>
<feature type="region of interest" description="Disordered" evidence="1">
    <location>
        <begin position="245"/>
        <end position="279"/>
    </location>
</feature>
<evidence type="ECO:0000313" key="2">
    <source>
        <dbReference type="EMBL" id="KZP18225.1"/>
    </source>
</evidence>
<name>A0A166GW37_9AGAM</name>
<organism evidence="2 3">
    <name type="scientific">Athelia psychrophila</name>
    <dbReference type="NCBI Taxonomy" id="1759441"/>
    <lineage>
        <taxon>Eukaryota</taxon>
        <taxon>Fungi</taxon>
        <taxon>Dikarya</taxon>
        <taxon>Basidiomycota</taxon>
        <taxon>Agaricomycotina</taxon>
        <taxon>Agaricomycetes</taxon>
        <taxon>Agaricomycetidae</taxon>
        <taxon>Atheliales</taxon>
        <taxon>Atheliaceae</taxon>
        <taxon>Athelia</taxon>
    </lineage>
</organism>
<gene>
    <name evidence="2" type="ORF">FIBSPDRAFT_956404</name>
</gene>
<feature type="compositionally biased region" description="Low complexity" evidence="1">
    <location>
        <begin position="262"/>
        <end position="271"/>
    </location>
</feature>